<evidence type="ECO:0000313" key="7">
    <source>
        <dbReference type="EMBL" id="CAE7222167.1"/>
    </source>
</evidence>
<dbReference type="GO" id="GO:0061513">
    <property type="term" value="F:glucose 6-phosphate:phosphate antiporter activity"/>
    <property type="evidence" value="ECO:0007669"/>
    <property type="project" value="TreeGrafter"/>
</dbReference>
<dbReference type="EMBL" id="CAJNDS010000604">
    <property type="protein sequence ID" value="CAE7222167.1"/>
    <property type="molecule type" value="Genomic_DNA"/>
</dbReference>
<feature type="transmembrane region" description="Helical" evidence="5">
    <location>
        <begin position="327"/>
        <end position="349"/>
    </location>
</feature>
<evidence type="ECO:0000256" key="6">
    <source>
        <dbReference type="SAM" id="SignalP"/>
    </source>
</evidence>
<evidence type="ECO:0000313" key="8">
    <source>
        <dbReference type="Proteomes" id="UP000604046"/>
    </source>
</evidence>
<dbReference type="Proteomes" id="UP000604046">
    <property type="component" value="Unassembled WGS sequence"/>
</dbReference>
<evidence type="ECO:0000256" key="5">
    <source>
        <dbReference type="SAM" id="Phobius"/>
    </source>
</evidence>
<dbReference type="SUPFAM" id="SSF103473">
    <property type="entry name" value="MFS general substrate transporter"/>
    <property type="match status" value="1"/>
</dbReference>
<feature type="chain" id="PRO_5033009035" description="Major facilitator superfamily (MFS) profile domain-containing protein" evidence="6">
    <location>
        <begin position="24"/>
        <end position="449"/>
    </location>
</feature>
<keyword evidence="8" id="KW-1185">Reference proteome</keyword>
<accession>A0A812K4I0</accession>
<dbReference type="PANTHER" id="PTHR43826:SF8">
    <property type="entry name" value="MAJOR FACILITATOR SUPERFAMILY (MFS) PROFILE DOMAIN-CONTAINING PROTEIN"/>
    <property type="match status" value="1"/>
</dbReference>
<keyword evidence="3 5" id="KW-1133">Transmembrane helix</keyword>
<dbReference type="OrthoDB" id="444115at2759"/>
<name>A0A812K4I0_9DINO</name>
<feature type="transmembrane region" description="Helical" evidence="5">
    <location>
        <begin position="392"/>
        <end position="414"/>
    </location>
</feature>
<dbReference type="InterPro" id="IPR036259">
    <property type="entry name" value="MFS_trans_sf"/>
</dbReference>
<protein>
    <recommendedName>
        <fullName evidence="9">Major facilitator superfamily (MFS) profile domain-containing protein</fullName>
    </recommendedName>
</protein>
<keyword evidence="2 5" id="KW-0812">Transmembrane</keyword>
<dbReference type="InterPro" id="IPR011701">
    <property type="entry name" value="MFS"/>
</dbReference>
<gene>
    <name evidence="7" type="ORF">SNAT2548_LOCUS8251</name>
</gene>
<comment type="subcellular location">
    <subcellularLocation>
        <location evidence="1">Endomembrane system</location>
        <topology evidence="1">Multi-pass membrane protein</topology>
    </subcellularLocation>
</comment>
<feature type="transmembrane region" description="Helical" evidence="5">
    <location>
        <begin position="62"/>
        <end position="80"/>
    </location>
</feature>
<evidence type="ECO:0000256" key="3">
    <source>
        <dbReference type="ARBA" id="ARBA00022989"/>
    </source>
</evidence>
<dbReference type="AlphaFoldDB" id="A0A812K4I0"/>
<feature type="transmembrane region" description="Helical" evidence="5">
    <location>
        <begin position="151"/>
        <end position="173"/>
    </location>
</feature>
<dbReference type="GO" id="GO:0012505">
    <property type="term" value="C:endomembrane system"/>
    <property type="evidence" value="ECO:0007669"/>
    <property type="project" value="UniProtKB-SubCell"/>
</dbReference>
<feature type="transmembrane region" description="Helical" evidence="5">
    <location>
        <begin position="86"/>
        <end position="107"/>
    </location>
</feature>
<feature type="transmembrane region" description="Helical" evidence="5">
    <location>
        <begin position="361"/>
        <end position="386"/>
    </location>
</feature>
<keyword evidence="6" id="KW-0732">Signal</keyword>
<evidence type="ECO:0000256" key="4">
    <source>
        <dbReference type="ARBA" id="ARBA00023136"/>
    </source>
</evidence>
<reference evidence="7" key="1">
    <citation type="submission" date="2021-02" db="EMBL/GenBank/DDBJ databases">
        <authorList>
            <person name="Dougan E. K."/>
            <person name="Rhodes N."/>
            <person name="Thang M."/>
            <person name="Chan C."/>
        </authorList>
    </citation>
    <scope>NUCLEOTIDE SEQUENCE</scope>
</reference>
<evidence type="ECO:0008006" key="9">
    <source>
        <dbReference type="Google" id="ProtNLM"/>
    </source>
</evidence>
<dbReference type="PANTHER" id="PTHR43826">
    <property type="entry name" value="GLUCOSE-6-PHOSPHATE EXCHANGER SLC37A4"/>
    <property type="match status" value="1"/>
</dbReference>
<evidence type="ECO:0000256" key="2">
    <source>
        <dbReference type="ARBA" id="ARBA00022692"/>
    </source>
</evidence>
<evidence type="ECO:0000256" key="1">
    <source>
        <dbReference type="ARBA" id="ARBA00004127"/>
    </source>
</evidence>
<dbReference type="Gene3D" id="1.20.1250.20">
    <property type="entry name" value="MFS general substrate transporter like domains"/>
    <property type="match status" value="1"/>
</dbReference>
<organism evidence="7 8">
    <name type="scientific">Symbiodinium natans</name>
    <dbReference type="NCBI Taxonomy" id="878477"/>
    <lineage>
        <taxon>Eukaryota</taxon>
        <taxon>Sar</taxon>
        <taxon>Alveolata</taxon>
        <taxon>Dinophyceae</taxon>
        <taxon>Suessiales</taxon>
        <taxon>Symbiodiniaceae</taxon>
        <taxon>Symbiodinium</taxon>
    </lineage>
</organism>
<keyword evidence="4 5" id="KW-0472">Membrane</keyword>
<dbReference type="InterPro" id="IPR051337">
    <property type="entry name" value="OPA_Antiporter"/>
</dbReference>
<proteinExistence type="predicted"/>
<sequence length="449" mass="48381">MVRVPWECIGLCVLTYIMVHVSCQAPITAHVCLERINVRVITCSLPYLQEDRHFEEWKTSDCGVVLGLAALAAAVGYGVHGPMIDRFGVVFGLSTALGGCSLGAALIATARTQGAFVTGAVLIRFSYAAGWPSEMKALKLLVPEEFQGLAVSALGFASRGGAILGRSLFGVLLQSFTWRQIAWQAARVLLIVGGIAVLLIQGLVASAAKKAPSAVPKPVRGLRDLLQEPSVWLVTAAFSCLCHVQHADDFMPLLFQGLTKSKNATIWSCVYPGGGITAMVLNTWKGNLLQRRQREQLYVTSSVLAASLLTLLLFIPAGEADESIDRTIIAAVLLFFVAFCCAVPYYLVPNLFAFDLMGTECATLIGFFEMTSFSSMMPAHMVLLRIAGDWGWTWGVLQMALTTAGAAGFLALALPRWRGLIGLPRGVIEDGHVAGYTRFNSRGAQEKLH</sequence>
<dbReference type="GO" id="GO:0035435">
    <property type="term" value="P:phosphate ion transmembrane transport"/>
    <property type="evidence" value="ECO:0007669"/>
    <property type="project" value="TreeGrafter"/>
</dbReference>
<dbReference type="Pfam" id="PF07690">
    <property type="entry name" value="MFS_1"/>
    <property type="match status" value="1"/>
</dbReference>
<dbReference type="GO" id="GO:0016020">
    <property type="term" value="C:membrane"/>
    <property type="evidence" value="ECO:0007669"/>
    <property type="project" value="UniProtKB-ARBA"/>
</dbReference>
<feature type="transmembrane region" description="Helical" evidence="5">
    <location>
        <begin position="296"/>
        <end position="315"/>
    </location>
</feature>
<feature type="transmembrane region" description="Helical" evidence="5">
    <location>
        <begin position="185"/>
        <end position="208"/>
    </location>
</feature>
<feature type="transmembrane region" description="Helical" evidence="5">
    <location>
        <begin position="114"/>
        <end position="131"/>
    </location>
</feature>
<feature type="transmembrane region" description="Helical" evidence="5">
    <location>
        <begin position="264"/>
        <end position="284"/>
    </location>
</feature>
<feature type="signal peptide" evidence="6">
    <location>
        <begin position="1"/>
        <end position="23"/>
    </location>
</feature>
<comment type="caution">
    <text evidence="7">The sequence shown here is derived from an EMBL/GenBank/DDBJ whole genome shotgun (WGS) entry which is preliminary data.</text>
</comment>